<proteinExistence type="predicted"/>
<reference evidence="1 2" key="1">
    <citation type="submission" date="2020-03" db="EMBL/GenBank/DDBJ databases">
        <title>WGS of actinomycetes isolated from Thailand.</title>
        <authorList>
            <person name="Thawai C."/>
        </authorList>
    </citation>
    <scope>NUCLEOTIDE SEQUENCE [LARGE SCALE GENOMIC DNA]</scope>
    <source>
        <strain evidence="1 2">FMUSA5-5</strain>
    </source>
</reference>
<name>A0ABX1B8E4_9ACTN</name>
<evidence type="ECO:0000313" key="1">
    <source>
        <dbReference type="EMBL" id="NJP91428.1"/>
    </source>
</evidence>
<dbReference type="Proteomes" id="UP000696294">
    <property type="component" value="Unassembled WGS sequence"/>
</dbReference>
<keyword evidence="2" id="KW-1185">Reference proteome</keyword>
<dbReference type="RefSeq" id="WP_168010815.1">
    <property type="nucleotide sequence ID" value="NZ_JAATEP010000012.1"/>
</dbReference>
<organism evidence="1 2">
    <name type="scientific">Nonomuraea composti</name>
    <dbReference type="NCBI Taxonomy" id="2720023"/>
    <lineage>
        <taxon>Bacteria</taxon>
        <taxon>Bacillati</taxon>
        <taxon>Actinomycetota</taxon>
        <taxon>Actinomycetes</taxon>
        <taxon>Streptosporangiales</taxon>
        <taxon>Streptosporangiaceae</taxon>
        <taxon>Nonomuraea</taxon>
    </lineage>
</organism>
<evidence type="ECO:0000313" key="2">
    <source>
        <dbReference type="Proteomes" id="UP000696294"/>
    </source>
</evidence>
<evidence type="ECO:0008006" key="3">
    <source>
        <dbReference type="Google" id="ProtNLM"/>
    </source>
</evidence>
<sequence>MNALPQAAQRFPLIPRPRPACLPLGARITELRDLATTAAASTRADRLTIAAETLNKAALIASDCGAAAVARSLCWRHFTAYLPAWPLDAPQARHALEPLVNLARLAIRERDGARAYLLLHSLFLAVSDGSTADIDGHRVPFDGLIRSGSDLHTVRKWLWGVFLAEGIRALISAGQWDQAVAHAQQYHGVGQRLLDGRQATIVAHCLAGRTEDALNLVAGSAPEQPWECLVGGCLDALCNHAVGRAPDDTIAQVQRQFLELDRVPGLLIFRTRLGLTILDLTAETGCPVANRVFTSLIGDIRTTSDGYAAREVLAHKQASTLLSPAEQHELTSAVQDAGLGLGTIPDPWMPSLFSAVKTGEAVIEAGLTMPAQPVNSRASS</sequence>
<gene>
    <name evidence="1" type="ORF">HCN51_18525</name>
</gene>
<comment type="caution">
    <text evidence="1">The sequence shown here is derived from an EMBL/GenBank/DDBJ whole genome shotgun (WGS) entry which is preliminary data.</text>
</comment>
<protein>
    <recommendedName>
        <fullName evidence="3">XRE family transcriptional regulator</fullName>
    </recommendedName>
</protein>
<dbReference type="EMBL" id="JAATEP010000012">
    <property type="protein sequence ID" value="NJP91428.1"/>
    <property type="molecule type" value="Genomic_DNA"/>
</dbReference>
<accession>A0ABX1B8E4</accession>